<dbReference type="InterPro" id="IPR023214">
    <property type="entry name" value="HAD_sf"/>
</dbReference>
<dbReference type="PANTHER" id="PTHR13109:SF7">
    <property type="entry name" value="NEUROCHONDRIN"/>
    <property type="match status" value="1"/>
</dbReference>
<accession>A0ABN7NY29</accession>
<evidence type="ECO:0000313" key="3">
    <source>
        <dbReference type="Proteomes" id="UP001153148"/>
    </source>
</evidence>
<evidence type="ECO:0000313" key="2">
    <source>
        <dbReference type="EMBL" id="CAG2058044.1"/>
    </source>
</evidence>
<comment type="similarity">
    <text evidence="1">Belongs to the neurochondrin family.</text>
</comment>
<keyword evidence="3" id="KW-1185">Reference proteome</keyword>
<proteinExistence type="inferred from homology"/>
<dbReference type="Gene3D" id="1.20.120.710">
    <property type="entry name" value="Haloacid dehalogenase hydrolase-like domain"/>
    <property type="match status" value="1"/>
</dbReference>
<dbReference type="InterPro" id="IPR006439">
    <property type="entry name" value="HAD-SF_hydro_IA"/>
</dbReference>
<dbReference type="InterPro" id="IPR036412">
    <property type="entry name" value="HAD-like_sf"/>
</dbReference>
<dbReference type="Pfam" id="PF05536">
    <property type="entry name" value="Neurochondrin"/>
    <property type="match status" value="1"/>
</dbReference>
<name>A0ABN7NY29_TIMPD</name>
<dbReference type="NCBIfam" id="TIGR01549">
    <property type="entry name" value="HAD-SF-IA-v1"/>
    <property type="match status" value="1"/>
</dbReference>
<dbReference type="InterPro" id="IPR008709">
    <property type="entry name" value="Neurochondrin"/>
</dbReference>
<reference evidence="2" key="1">
    <citation type="submission" date="2021-03" db="EMBL/GenBank/DDBJ databases">
        <authorList>
            <person name="Tran Van P."/>
        </authorList>
    </citation>
    <scope>NUCLEOTIDE SEQUENCE</scope>
</reference>
<dbReference type="Proteomes" id="UP001153148">
    <property type="component" value="Unassembled WGS sequence"/>
</dbReference>
<sequence>MVDVPEPVKKCAAILKAAGSDTEKFAALFMVTKLVKGADCNAHSKKILFEAIGFKFLKKLLLSNDVPEDCPPLVYKSVALSVLSSFCSEPELATHPEMLANIPVFLEIVQQADDDDLDDNLIVISESYECLSNIAAHVPGQKALLEVGAVSKMSEIYSQQSFQTDEALNILVTLVNRFGPNAWGKDPKPFHALVSKIALDFETDHSERKFELCGILHALLSSCIKDIIYETSSDETWPISIYKGLTDVLTSKIGKTQRDPALKLASVMVDVLGIEWCFKDEEKPKQFFLLLVQLCSIEVRMQLEDRSFDQIMVNADLVTACFMVLELSIAYVATDTLELEQKEKQQLYTALKGAFTAVINVLSKVSTQPPKKHEVLGAKDKVFICAMVRVLGAWLAQETSAMKGAVLNLLPFMLALANETFYAYRARRLAEKNKSGASQLDSAMETEVDPLSHVDVLRLLLPAMCHLTVDEKSRKIMLEAKEEEVLYECLVHHWSIAHYVKPVVPKSERGKVKGPEPELEPKVLEEMKDSRTAMVSICNIFMNITVLEAKLVEESTLFATLLKFLFNNVPELKNSGENIVLHSNMAILGLLLLKQQSKRVKKNDFSICRFIQSTIRFLWDAYNVDESNDSTTLVVAMSYKKYWIELMELWFLGMQTMSAVLTLIPWISEFAIESGWAQGIIDTLLKVKMGSLPPNTKSAYEDFLCHLVEANNSVTQVLKERNALTVCRTHRFMELGKLEYRLLFSTLSLEAGARSQSIEDDELSYNGVYHPYKILYTSYNATTAYISLTTGTLRQRMNGHRFGTNHNNPDKPVALTAQTHNAMVLELCEPSPIVAPLPSFIGSVNGMAYLYATNNVIVSKCLINGHLLQLVDILCEQYHLTHGEALIATQTFLRHFRLCPDNEELSLDKWRLLLWTRALGEKYANLAGDVYRRWLQLRYHYLALSPEVLSLLAKLRSHYLLALITNGPSRAQWEKVHYLNLRCHFDLILVSGDLPWEKPHSAIFLEACHFLGVEPANCLMVGDKLETDVQGGMAAGLGGTVWIPLSSSVLPNLLQSDTHPTFTLKSVTDLPRILPSPVKPVVRTKSRDLQVFTSLVQNLNLLSLPDLDDCNSNSSHSSHCSTSSDGS</sequence>
<dbReference type="Pfam" id="PF00702">
    <property type="entry name" value="Hydrolase"/>
    <property type="match status" value="1"/>
</dbReference>
<comment type="caution">
    <text evidence="2">The sequence shown here is derived from an EMBL/GenBank/DDBJ whole genome shotgun (WGS) entry which is preliminary data.</text>
</comment>
<organism evidence="2 3">
    <name type="scientific">Timema podura</name>
    <name type="common">Walking stick</name>
    <dbReference type="NCBI Taxonomy" id="61482"/>
    <lineage>
        <taxon>Eukaryota</taxon>
        <taxon>Metazoa</taxon>
        <taxon>Ecdysozoa</taxon>
        <taxon>Arthropoda</taxon>
        <taxon>Hexapoda</taxon>
        <taxon>Insecta</taxon>
        <taxon>Pterygota</taxon>
        <taxon>Neoptera</taxon>
        <taxon>Polyneoptera</taxon>
        <taxon>Phasmatodea</taxon>
        <taxon>Timematodea</taxon>
        <taxon>Timematoidea</taxon>
        <taxon>Timematidae</taxon>
        <taxon>Timema</taxon>
    </lineage>
</organism>
<dbReference type="SUPFAM" id="SSF56784">
    <property type="entry name" value="HAD-like"/>
    <property type="match status" value="1"/>
</dbReference>
<protein>
    <recommendedName>
        <fullName evidence="4">Neurochondrin</fullName>
    </recommendedName>
</protein>
<gene>
    <name evidence="2" type="ORF">TPAB3V08_LOCUS5019</name>
</gene>
<dbReference type="PANTHER" id="PTHR13109">
    <property type="entry name" value="NEUROCHONDRIN"/>
    <property type="match status" value="1"/>
</dbReference>
<evidence type="ECO:0008006" key="4">
    <source>
        <dbReference type="Google" id="ProtNLM"/>
    </source>
</evidence>
<dbReference type="Gene3D" id="3.40.50.1000">
    <property type="entry name" value="HAD superfamily/HAD-like"/>
    <property type="match status" value="1"/>
</dbReference>
<dbReference type="EMBL" id="CAJPIN010006518">
    <property type="protein sequence ID" value="CAG2058044.1"/>
    <property type="molecule type" value="Genomic_DNA"/>
</dbReference>
<evidence type="ECO:0000256" key="1">
    <source>
        <dbReference type="ARBA" id="ARBA00006927"/>
    </source>
</evidence>